<evidence type="ECO:0000256" key="4">
    <source>
        <dbReference type="ARBA" id="ARBA00022833"/>
    </source>
</evidence>
<dbReference type="PANTHER" id="PTHR30096:SF0">
    <property type="entry name" value="4,5-DOPA DIOXYGENASE EXTRADIOL-LIKE PROTEIN"/>
    <property type="match status" value="1"/>
</dbReference>
<dbReference type="RefSeq" id="WP_176802961.1">
    <property type="nucleotide sequence ID" value="NZ_JABXYJ010000004.1"/>
</dbReference>
<comment type="similarity">
    <text evidence="2">Belongs to the DODA-type extradiol aromatic ring-opening dioxygenase family.</text>
</comment>
<dbReference type="PIRSF" id="PIRSF006157">
    <property type="entry name" value="Doxgns_DODA"/>
    <property type="match status" value="1"/>
</dbReference>
<dbReference type="InterPro" id="IPR014436">
    <property type="entry name" value="Extradiol_dOase_DODA"/>
</dbReference>
<dbReference type="GO" id="GO:0008270">
    <property type="term" value="F:zinc ion binding"/>
    <property type="evidence" value="ECO:0007669"/>
    <property type="project" value="InterPro"/>
</dbReference>
<name>A0A850QLT2_9BURK</name>
<dbReference type="InterPro" id="IPR004183">
    <property type="entry name" value="Xdiol_dOase_suB"/>
</dbReference>
<reference evidence="7 8" key="1">
    <citation type="submission" date="2020-06" db="EMBL/GenBank/DDBJ databases">
        <authorList>
            <person name="Qiu C."/>
            <person name="Liu Z."/>
        </authorList>
    </citation>
    <scope>NUCLEOTIDE SEQUENCE [LARGE SCALE GENOMIC DNA]</scope>
    <source>
        <strain evidence="7 8">EM 1</strain>
    </source>
</reference>
<feature type="domain" description="Extradiol ring-cleavage dioxygenase class III enzyme subunit B" evidence="6">
    <location>
        <begin position="26"/>
        <end position="256"/>
    </location>
</feature>
<dbReference type="Gene3D" id="3.40.830.10">
    <property type="entry name" value="LigB-like"/>
    <property type="match status" value="1"/>
</dbReference>
<keyword evidence="7" id="KW-0223">Dioxygenase</keyword>
<dbReference type="AlphaFoldDB" id="A0A850QLT2"/>
<evidence type="ECO:0000256" key="1">
    <source>
        <dbReference type="ARBA" id="ARBA00001947"/>
    </source>
</evidence>
<dbReference type="Pfam" id="PF02900">
    <property type="entry name" value="LigB"/>
    <property type="match status" value="1"/>
</dbReference>
<organism evidence="7 8">
    <name type="scientific">Undibacterium oligocarboniphilum</name>
    <dbReference type="NCBI Taxonomy" id="666702"/>
    <lineage>
        <taxon>Bacteria</taxon>
        <taxon>Pseudomonadati</taxon>
        <taxon>Pseudomonadota</taxon>
        <taxon>Betaproteobacteria</taxon>
        <taxon>Burkholderiales</taxon>
        <taxon>Oxalobacteraceae</taxon>
        <taxon>Undibacterium</taxon>
    </lineage>
</organism>
<evidence type="ECO:0000256" key="2">
    <source>
        <dbReference type="ARBA" id="ARBA00007581"/>
    </source>
</evidence>
<evidence type="ECO:0000259" key="6">
    <source>
        <dbReference type="Pfam" id="PF02900"/>
    </source>
</evidence>
<gene>
    <name evidence="7" type="primary">ygiD</name>
    <name evidence="7" type="ORF">HV832_07525</name>
</gene>
<evidence type="ECO:0000256" key="3">
    <source>
        <dbReference type="ARBA" id="ARBA00022723"/>
    </source>
</evidence>
<dbReference type="EMBL" id="JABXYJ010000004">
    <property type="protein sequence ID" value="NVO77680.1"/>
    <property type="molecule type" value="Genomic_DNA"/>
</dbReference>
<evidence type="ECO:0000313" key="7">
    <source>
        <dbReference type="EMBL" id="NVO77680.1"/>
    </source>
</evidence>
<comment type="caution">
    <text evidence="7">The sequence shown here is derived from an EMBL/GenBank/DDBJ whole genome shotgun (WGS) entry which is preliminary data.</text>
</comment>
<evidence type="ECO:0000313" key="8">
    <source>
        <dbReference type="Proteomes" id="UP000588051"/>
    </source>
</evidence>
<accession>A0A850QLT2</accession>
<proteinExistence type="inferred from homology"/>
<dbReference type="SUPFAM" id="SSF53213">
    <property type="entry name" value="LigB-like"/>
    <property type="match status" value="1"/>
</dbReference>
<protein>
    <submittedName>
        <fullName evidence="7">4,5-DOPA dioxygenase extradiol</fullName>
        <ecNumber evidence="7">1.13.11.29</ecNumber>
    </submittedName>
</protein>
<keyword evidence="4" id="KW-0862">Zinc</keyword>
<keyword evidence="5 7" id="KW-0560">Oxidoreductase</keyword>
<keyword evidence="8" id="KW-1185">Reference proteome</keyword>
<dbReference type="GO" id="GO:0050297">
    <property type="term" value="F:stizolobate synthase activity"/>
    <property type="evidence" value="ECO:0007669"/>
    <property type="project" value="UniProtKB-EC"/>
</dbReference>
<comment type="cofactor">
    <cofactor evidence="1">
        <name>Zn(2+)</name>
        <dbReference type="ChEBI" id="CHEBI:29105"/>
    </cofactor>
</comment>
<dbReference type="EC" id="1.13.11.29" evidence="7"/>
<dbReference type="GO" id="GO:0008198">
    <property type="term" value="F:ferrous iron binding"/>
    <property type="evidence" value="ECO:0007669"/>
    <property type="project" value="InterPro"/>
</dbReference>
<dbReference type="CDD" id="cd07363">
    <property type="entry name" value="45_DOPA_Dioxygenase"/>
    <property type="match status" value="1"/>
</dbReference>
<keyword evidence="3" id="KW-0479">Metal-binding</keyword>
<evidence type="ECO:0000256" key="5">
    <source>
        <dbReference type="ARBA" id="ARBA00023002"/>
    </source>
</evidence>
<dbReference type="Proteomes" id="UP000588051">
    <property type="component" value="Unassembled WGS sequence"/>
</dbReference>
<dbReference type="PANTHER" id="PTHR30096">
    <property type="entry name" value="4,5-DOPA DIOXYGENASE EXTRADIOL-LIKE PROTEIN"/>
    <property type="match status" value="1"/>
</dbReference>
<dbReference type="NCBIfam" id="NF007914">
    <property type="entry name" value="PRK10628.1"/>
    <property type="match status" value="1"/>
</dbReference>
<sequence>MQSSQRMPAIFVGHGSPMNAIEDNDYTRAWQQLGQRFPAPKAILMISAHWMTHGVGITAMAAPPTIHDFGGFPQALFDIRYPAPGDPALAAQIAASLAPLPVALDQEWGLDHGTWSVLVKMYPQAQIPVLQLSLDMTQPAQWHFELGRRLSALREQGILLMGSGNVVHNLRRVALHAPAYDWAQRFNDVMREAILTQDMDKLIHYEQFGQDAALSVPTTEHFLPLLYIAGSVTADDQISIVAEGMDLGSISMMSVVVTNSQ</sequence>